<accession>A0ABQ5YJY2</accession>
<evidence type="ECO:0000313" key="3">
    <source>
        <dbReference type="Proteomes" id="UP001156706"/>
    </source>
</evidence>
<sequence>MSLKNKVKQVVLSTVMATFCMPFQYAHATETIVVIGKRPGGPSVDDLRDAVDREEALRYGEWLESQMQPIDVVAVEITSLDTRCHPDGTQAVSTDGSFERYQAAHDTFTSTLHALRSSASNLNGKEITIIFADGGREKYKVNAFSTGLLTPVKDSIVVGSGKAEPGCGKKG</sequence>
<dbReference type="Proteomes" id="UP001156706">
    <property type="component" value="Unassembled WGS sequence"/>
</dbReference>
<feature type="signal peptide" evidence="1">
    <location>
        <begin position="1"/>
        <end position="28"/>
    </location>
</feature>
<proteinExistence type="predicted"/>
<keyword evidence="1" id="KW-0732">Signal</keyword>
<evidence type="ECO:0000256" key="1">
    <source>
        <dbReference type="SAM" id="SignalP"/>
    </source>
</evidence>
<feature type="chain" id="PRO_5046495804" evidence="1">
    <location>
        <begin position="29"/>
        <end position="171"/>
    </location>
</feature>
<reference evidence="3" key="1">
    <citation type="journal article" date="2019" name="Int. J. Syst. Evol. Microbiol.">
        <title>The Global Catalogue of Microorganisms (GCM) 10K type strain sequencing project: providing services to taxonomists for standard genome sequencing and annotation.</title>
        <authorList>
            <consortium name="The Broad Institute Genomics Platform"/>
            <consortium name="The Broad Institute Genome Sequencing Center for Infectious Disease"/>
            <person name="Wu L."/>
            <person name="Ma J."/>
        </authorList>
    </citation>
    <scope>NUCLEOTIDE SEQUENCE [LARGE SCALE GENOMIC DNA]</scope>
    <source>
        <strain evidence="3">NBRC 110044</strain>
    </source>
</reference>
<keyword evidence="3" id="KW-1185">Reference proteome</keyword>
<dbReference type="EMBL" id="BSOG01000002">
    <property type="protein sequence ID" value="GLR13259.1"/>
    <property type="molecule type" value="Genomic_DNA"/>
</dbReference>
<name>A0ABQ5YJY2_9NEIS</name>
<dbReference type="RefSeq" id="WP_284196366.1">
    <property type="nucleotide sequence ID" value="NZ_BSOG01000002.1"/>
</dbReference>
<comment type="caution">
    <text evidence="2">The sequence shown here is derived from an EMBL/GenBank/DDBJ whole genome shotgun (WGS) entry which is preliminary data.</text>
</comment>
<organism evidence="2 3">
    <name type="scientific">Chitinimonas prasina</name>
    <dbReference type="NCBI Taxonomy" id="1434937"/>
    <lineage>
        <taxon>Bacteria</taxon>
        <taxon>Pseudomonadati</taxon>
        <taxon>Pseudomonadota</taxon>
        <taxon>Betaproteobacteria</taxon>
        <taxon>Neisseriales</taxon>
        <taxon>Chitinibacteraceae</taxon>
        <taxon>Chitinimonas</taxon>
    </lineage>
</organism>
<evidence type="ECO:0000313" key="2">
    <source>
        <dbReference type="EMBL" id="GLR13259.1"/>
    </source>
</evidence>
<protein>
    <submittedName>
        <fullName evidence="2">Uncharacterized protein</fullName>
    </submittedName>
</protein>
<gene>
    <name evidence="2" type="ORF">GCM10007907_20490</name>
</gene>